<dbReference type="Gene3D" id="1.10.150.380">
    <property type="entry name" value="GatB domain, N-terminal subdomain"/>
    <property type="match status" value="1"/>
</dbReference>
<keyword evidence="6 11" id="KW-0067">ATP-binding</keyword>
<dbReference type="HAMAP" id="MF_00121">
    <property type="entry name" value="GatB"/>
    <property type="match status" value="1"/>
</dbReference>
<comment type="caution">
    <text evidence="13">The sequence shown here is derived from an EMBL/GenBank/DDBJ whole genome shotgun (WGS) entry which is preliminary data.</text>
</comment>
<evidence type="ECO:0000256" key="4">
    <source>
        <dbReference type="ARBA" id="ARBA00022598"/>
    </source>
</evidence>
<dbReference type="InterPro" id="IPR014746">
    <property type="entry name" value="Gln_synth/guanido_kin_cat_dom"/>
</dbReference>
<dbReference type="GO" id="GO:0006412">
    <property type="term" value="P:translation"/>
    <property type="evidence" value="ECO:0007669"/>
    <property type="project" value="UniProtKB-UniRule"/>
</dbReference>
<evidence type="ECO:0000256" key="8">
    <source>
        <dbReference type="ARBA" id="ARBA00024799"/>
    </source>
</evidence>
<dbReference type="EMBL" id="BMYS01000024">
    <property type="protein sequence ID" value="GGW95151.1"/>
    <property type="molecule type" value="Genomic_DNA"/>
</dbReference>
<reference evidence="13" key="2">
    <citation type="submission" date="2020-09" db="EMBL/GenBank/DDBJ databases">
        <authorList>
            <person name="Sun Q."/>
            <person name="Kim S."/>
        </authorList>
    </citation>
    <scope>NUCLEOTIDE SEQUENCE</scope>
    <source>
        <strain evidence="13">KCTC 23732</strain>
    </source>
</reference>
<keyword evidence="7 11" id="KW-0648">Protein biosynthesis</keyword>
<evidence type="ECO:0000259" key="12">
    <source>
        <dbReference type="SMART" id="SM00845"/>
    </source>
</evidence>
<evidence type="ECO:0000256" key="2">
    <source>
        <dbReference type="ARBA" id="ARBA00011123"/>
    </source>
</evidence>
<dbReference type="RefSeq" id="WP_189385947.1">
    <property type="nucleotide sequence ID" value="NZ_BAABFY010000044.1"/>
</dbReference>
<dbReference type="InterPro" id="IPR004413">
    <property type="entry name" value="GatB"/>
</dbReference>
<evidence type="ECO:0000313" key="14">
    <source>
        <dbReference type="Proteomes" id="UP000608345"/>
    </source>
</evidence>
<dbReference type="EC" id="6.3.5.-" evidence="11"/>
<dbReference type="InterPro" id="IPR017958">
    <property type="entry name" value="Gln-tRNA_amidoTrfase_suB_CS"/>
</dbReference>
<comment type="catalytic activity">
    <reaction evidence="10 11">
        <text>L-glutamyl-tRNA(Gln) + L-glutamine + ATP + H2O = L-glutaminyl-tRNA(Gln) + L-glutamate + ADP + phosphate + H(+)</text>
        <dbReference type="Rhea" id="RHEA:17521"/>
        <dbReference type="Rhea" id="RHEA-COMP:9681"/>
        <dbReference type="Rhea" id="RHEA-COMP:9684"/>
        <dbReference type="ChEBI" id="CHEBI:15377"/>
        <dbReference type="ChEBI" id="CHEBI:15378"/>
        <dbReference type="ChEBI" id="CHEBI:29985"/>
        <dbReference type="ChEBI" id="CHEBI:30616"/>
        <dbReference type="ChEBI" id="CHEBI:43474"/>
        <dbReference type="ChEBI" id="CHEBI:58359"/>
        <dbReference type="ChEBI" id="CHEBI:78520"/>
        <dbReference type="ChEBI" id="CHEBI:78521"/>
        <dbReference type="ChEBI" id="CHEBI:456216"/>
    </reaction>
</comment>
<comment type="similarity">
    <text evidence="1 11">Belongs to the GatB/GatE family. GatB subfamily.</text>
</comment>
<name>A0A918JR70_9BURK</name>
<proteinExistence type="inferred from homology"/>
<dbReference type="PROSITE" id="PS01234">
    <property type="entry name" value="GATB"/>
    <property type="match status" value="1"/>
</dbReference>
<dbReference type="Pfam" id="PF02934">
    <property type="entry name" value="GatB_N"/>
    <property type="match status" value="1"/>
</dbReference>
<evidence type="ECO:0000256" key="7">
    <source>
        <dbReference type="ARBA" id="ARBA00022917"/>
    </source>
</evidence>
<dbReference type="FunFam" id="1.10.150.380:FF:000001">
    <property type="entry name" value="Aspartyl/glutamyl-tRNA(Asn/Gln) amidotransferase subunit B"/>
    <property type="match status" value="1"/>
</dbReference>
<dbReference type="NCBIfam" id="NF004012">
    <property type="entry name" value="PRK05477.1-2"/>
    <property type="match status" value="1"/>
</dbReference>
<evidence type="ECO:0000313" key="13">
    <source>
        <dbReference type="EMBL" id="GGW95151.1"/>
    </source>
</evidence>
<keyword evidence="5 11" id="KW-0547">Nucleotide-binding</keyword>
<organism evidence="13 14">
    <name type="scientific">Advenella faeciporci</name>
    <dbReference type="NCBI Taxonomy" id="797535"/>
    <lineage>
        <taxon>Bacteria</taxon>
        <taxon>Pseudomonadati</taxon>
        <taxon>Pseudomonadota</taxon>
        <taxon>Betaproteobacteria</taxon>
        <taxon>Burkholderiales</taxon>
        <taxon>Alcaligenaceae</taxon>
    </lineage>
</organism>
<protein>
    <recommendedName>
        <fullName evidence="3 11">Aspartyl/glutamyl-tRNA(Asn/Gln) amidotransferase subunit B</fullName>
        <shortName evidence="11">Asp/Glu-ADT subunit B</shortName>
        <ecNumber evidence="11">6.3.5.-</ecNumber>
    </recommendedName>
</protein>
<dbReference type="Proteomes" id="UP000608345">
    <property type="component" value="Unassembled WGS sequence"/>
</dbReference>
<dbReference type="Pfam" id="PF02637">
    <property type="entry name" value="GatB_Yqey"/>
    <property type="match status" value="1"/>
</dbReference>
<evidence type="ECO:0000256" key="5">
    <source>
        <dbReference type="ARBA" id="ARBA00022741"/>
    </source>
</evidence>
<dbReference type="InterPro" id="IPR023168">
    <property type="entry name" value="GatB_Yqey_C_2"/>
</dbReference>
<dbReference type="SMART" id="SM00845">
    <property type="entry name" value="GatB_Yqey"/>
    <property type="match status" value="1"/>
</dbReference>
<evidence type="ECO:0000256" key="11">
    <source>
        <dbReference type="HAMAP-Rule" id="MF_00121"/>
    </source>
</evidence>
<sequence length="484" mass="53378">MNWEIVIGLETHVQLSTKSKIFSGSSTAFGAAPNTQANVVDMALPGSLPVMNKAAVEKAIRFGLAIGAEVAPRSVFARKNYFYPDLPKNYQISQYELPVVVGGKISYFVGKEEKTLNLTRAHLEEDAGKSLHDDFIGPLGELSTGIDLNRTGTPLLEIVTEPELRSAAEAVAYAKTLHGLVVWLGICDGNLQEGSFRIDANVSVRPVGQKEFGTRAEIKNVNSFRFLERAILFEARRQIELIEDGGTVIQETRLYDDVNDETRSMRTKEDAHDYRYFPDPDLPPLVISQEWKDRVQASMPELPAARRERYCNELGLPAYDAAQLTVSRAISDYFEDTIKALPEGHAKLASNWIMSELSGALNRDELDIADSPVSPEQLAKMLLRIIDNTISNKIARDVFADMWAGEHNRDADAIIEAKGLKQISDSGAIAAMIDEVLAANPETIEEYRAGKQKAFNSLVGKVMKAGKGKANPTQVNEILKEKLG</sequence>
<dbReference type="SUPFAM" id="SSF89095">
    <property type="entry name" value="GatB/YqeY motif"/>
    <property type="match status" value="1"/>
</dbReference>
<evidence type="ECO:0000256" key="10">
    <source>
        <dbReference type="ARBA" id="ARBA00047913"/>
    </source>
</evidence>
<reference evidence="13" key="1">
    <citation type="journal article" date="2014" name="Int. J. Syst. Evol. Microbiol.">
        <title>Complete genome sequence of Corynebacterium casei LMG S-19264T (=DSM 44701T), isolated from a smear-ripened cheese.</title>
        <authorList>
            <consortium name="US DOE Joint Genome Institute (JGI-PGF)"/>
            <person name="Walter F."/>
            <person name="Albersmeier A."/>
            <person name="Kalinowski J."/>
            <person name="Ruckert C."/>
        </authorList>
    </citation>
    <scope>NUCLEOTIDE SEQUENCE</scope>
    <source>
        <strain evidence="13">KCTC 23732</strain>
    </source>
</reference>
<gene>
    <name evidence="11 13" type="primary">gatB</name>
    <name evidence="13" type="ORF">GCM10011450_26160</name>
</gene>
<comment type="subunit">
    <text evidence="2 11">Heterotrimer of A, B and C subunits.</text>
</comment>
<dbReference type="PANTHER" id="PTHR11659:SF0">
    <property type="entry name" value="GLUTAMYL-TRNA(GLN) AMIDOTRANSFERASE SUBUNIT B, MITOCHONDRIAL"/>
    <property type="match status" value="1"/>
</dbReference>
<dbReference type="SUPFAM" id="SSF55931">
    <property type="entry name" value="Glutamine synthetase/guanido kinase"/>
    <property type="match status" value="1"/>
</dbReference>
<evidence type="ECO:0000256" key="1">
    <source>
        <dbReference type="ARBA" id="ARBA00005306"/>
    </source>
</evidence>
<feature type="domain" description="Asn/Gln amidotransferase" evidence="12">
    <location>
        <begin position="332"/>
        <end position="483"/>
    </location>
</feature>
<dbReference type="Gene3D" id="1.10.10.410">
    <property type="match status" value="1"/>
</dbReference>
<dbReference type="GO" id="GO:0050567">
    <property type="term" value="F:glutaminyl-tRNA synthase (glutamine-hydrolyzing) activity"/>
    <property type="evidence" value="ECO:0007669"/>
    <property type="project" value="UniProtKB-UniRule"/>
</dbReference>
<dbReference type="NCBIfam" id="NF004014">
    <property type="entry name" value="PRK05477.1-4"/>
    <property type="match status" value="1"/>
</dbReference>
<evidence type="ECO:0000256" key="3">
    <source>
        <dbReference type="ARBA" id="ARBA00016923"/>
    </source>
</evidence>
<keyword evidence="4 11" id="KW-0436">Ligase</keyword>
<dbReference type="GO" id="GO:0005524">
    <property type="term" value="F:ATP binding"/>
    <property type="evidence" value="ECO:0007669"/>
    <property type="project" value="UniProtKB-KW"/>
</dbReference>
<dbReference type="InterPro" id="IPR017959">
    <property type="entry name" value="Asn/Gln-tRNA_amidoTrfase_suB/E"/>
</dbReference>
<dbReference type="InterPro" id="IPR006075">
    <property type="entry name" value="Asn/Gln-tRNA_Trfase_suB/E_cat"/>
</dbReference>
<keyword evidence="14" id="KW-1185">Reference proteome</keyword>
<dbReference type="GO" id="GO:0070681">
    <property type="term" value="P:glutaminyl-tRNAGln biosynthesis via transamidation"/>
    <property type="evidence" value="ECO:0007669"/>
    <property type="project" value="TreeGrafter"/>
</dbReference>
<accession>A0A918JR70</accession>
<dbReference type="NCBIfam" id="TIGR00133">
    <property type="entry name" value="gatB"/>
    <property type="match status" value="1"/>
</dbReference>
<evidence type="ECO:0000256" key="6">
    <source>
        <dbReference type="ARBA" id="ARBA00022840"/>
    </source>
</evidence>
<dbReference type="PANTHER" id="PTHR11659">
    <property type="entry name" value="GLUTAMYL-TRNA GLN AMIDOTRANSFERASE SUBUNIT B MITOCHONDRIAL AND PROKARYOTIC PET112-RELATED"/>
    <property type="match status" value="1"/>
</dbReference>
<comment type="catalytic activity">
    <reaction evidence="9 11">
        <text>L-aspartyl-tRNA(Asn) + L-glutamine + ATP + H2O = L-asparaginyl-tRNA(Asn) + L-glutamate + ADP + phosphate + 2 H(+)</text>
        <dbReference type="Rhea" id="RHEA:14513"/>
        <dbReference type="Rhea" id="RHEA-COMP:9674"/>
        <dbReference type="Rhea" id="RHEA-COMP:9677"/>
        <dbReference type="ChEBI" id="CHEBI:15377"/>
        <dbReference type="ChEBI" id="CHEBI:15378"/>
        <dbReference type="ChEBI" id="CHEBI:29985"/>
        <dbReference type="ChEBI" id="CHEBI:30616"/>
        <dbReference type="ChEBI" id="CHEBI:43474"/>
        <dbReference type="ChEBI" id="CHEBI:58359"/>
        <dbReference type="ChEBI" id="CHEBI:78515"/>
        <dbReference type="ChEBI" id="CHEBI:78516"/>
        <dbReference type="ChEBI" id="CHEBI:456216"/>
    </reaction>
</comment>
<dbReference type="InterPro" id="IPR018027">
    <property type="entry name" value="Asn/Gln_amidotransferase"/>
</dbReference>
<dbReference type="InterPro" id="IPR042114">
    <property type="entry name" value="GatB_C_1"/>
</dbReference>
<dbReference type="NCBIfam" id="NF004015">
    <property type="entry name" value="PRK05477.1-5"/>
    <property type="match status" value="1"/>
</dbReference>
<dbReference type="FunFam" id="1.10.10.410:FF:000001">
    <property type="entry name" value="Aspartyl/glutamyl-tRNA(Asn/Gln) amidotransferase subunit B"/>
    <property type="match status" value="1"/>
</dbReference>
<dbReference type="AlphaFoldDB" id="A0A918JR70"/>
<dbReference type="InterPro" id="IPR003789">
    <property type="entry name" value="Asn/Gln_tRNA_amidoTrase-B-like"/>
</dbReference>
<evidence type="ECO:0000256" key="9">
    <source>
        <dbReference type="ARBA" id="ARBA00047380"/>
    </source>
</evidence>
<comment type="function">
    <text evidence="8 11">Allows the formation of correctly charged Asn-tRNA(Asn) or Gln-tRNA(Gln) through the transamidation of misacylated Asp-tRNA(Asn) or Glu-tRNA(Gln) in organisms which lack either or both of asparaginyl-tRNA or glutaminyl-tRNA synthetases. The reaction takes place in the presence of glutamine and ATP through an activated phospho-Asp-tRNA(Asn) or phospho-Glu-tRNA(Gln).</text>
</comment>